<keyword evidence="2" id="KW-1185">Reference proteome</keyword>
<name>C6LC23_9FIRM</name>
<protein>
    <submittedName>
        <fullName evidence="1">Uncharacterized protein</fullName>
    </submittedName>
</protein>
<dbReference type="AlphaFoldDB" id="C6LC23"/>
<sequence>MTEDTPEAGRMMRDLGAGRRTASAAFSPVPENIKKPHNVCYAVKEQSLHMYLSINSYYSSIIVMKIQY</sequence>
<gene>
    <name evidence="1" type="ORF">BRYFOR_06170</name>
</gene>
<organism evidence="1 2">
    <name type="scientific">Marvinbryantia formatexigens DSM 14469</name>
    <dbReference type="NCBI Taxonomy" id="478749"/>
    <lineage>
        <taxon>Bacteria</taxon>
        <taxon>Bacillati</taxon>
        <taxon>Bacillota</taxon>
        <taxon>Clostridia</taxon>
        <taxon>Lachnospirales</taxon>
        <taxon>Lachnospiraceae</taxon>
        <taxon>Marvinbryantia</taxon>
    </lineage>
</organism>
<dbReference type="Proteomes" id="UP000005561">
    <property type="component" value="Unassembled WGS sequence"/>
</dbReference>
<proteinExistence type="predicted"/>
<comment type="caution">
    <text evidence="1">The sequence shown here is derived from an EMBL/GenBank/DDBJ whole genome shotgun (WGS) entry which is preliminary data.</text>
</comment>
<evidence type="ECO:0000313" key="2">
    <source>
        <dbReference type="Proteomes" id="UP000005561"/>
    </source>
</evidence>
<accession>C6LC23</accession>
<dbReference type="EMBL" id="ACCL02000004">
    <property type="protein sequence ID" value="EET61976.1"/>
    <property type="molecule type" value="Genomic_DNA"/>
</dbReference>
<evidence type="ECO:0000313" key="1">
    <source>
        <dbReference type="EMBL" id="EET61976.1"/>
    </source>
</evidence>
<reference evidence="1" key="1">
    <citation type="submission" date="2009-07" db="EMBL/GenBank/DDBJ databases">
        <authorList>
            <person name="Weinstock G."/>
            <person name="Sodergren E."/>
            <person name="Clifton S."/>
            <person name="Fulton L."/>
            <person name="Fulton B."/>
            <person name="Courtney L."/>
            <person name="Fronick C."/>
            <person name="Harrison M."/>
            <person name="Strong C."/>
            <person name="Farmer C."/>
            <person name="Delahaunty K."/>
            <person name="Markovic C."/>
            <person name="Hall O."/>
            <person name="Minx P."/>
            <person name="Tomlinson C."/>
            <person name="Mitreva M."/>
            <person name="Nelson J."/>
            <person name="Hou S."/>
            <person name="Wollam A."/>
            <person name="Pepin K.H."/>
            <person name="Johnson M."/>
            <person name="Bhonagiri V."/>
            <person name="Nash W.E."/>
            <person name="Warren W."/>
            <person name="Chinwalla A."/>
            <person name="Mardis E.R."/>
            <person name="Wilson R.K."/>
        </authorList>
    </citation>
    <scope>NUCLEOTIDE SEQUENCE [LARGE SCALE GENOMIC DNA]</scope>
    <source>
        <strain evidence="1">DSM 14469</strain>
    </source>
</reference>